<dbReference type="PANTHER" id="PTHR45138">
    <property type="entry name" value="REGULATORY COMPONENTS OF SENSORY TRANSDUCTION SYSTEM"/>
    <property type="match status" value="1"/>
</dbReference>
<dbReference type="OrthoDB" id="9812034at2"/>
<accession>A5GD09</accession>
<dbReference type="HOGENOM" id="CLU_942536_0_0_7"/>
<reference evidence="4 5" key="1">
    <citation type="submission" date="2007-05" db="EMBL/GenBank/DDBJ databases">
        <title>Complete sequence of Geobacter uraniireducens Rf4.</title>
        <authorList>
            <consortium name="US DOE Joint Genome Institute"/>
            <person name="Copeland A."/>
            <person name="Lucas S."/>
            <person name="Lapidus A."/>
            <person name="Barry K."/>
            <person name="Detter J.C."/>
            <person name="Glavina del Rio T."/>
            <person name="Hammon N."/>
            <person name="Israni S."/>
            <person name="Dalin E."/>
            <person name="Tice H."/>
            <person name="Pitluck S."/>
            <person name="Chertkov O."/>
            <person name="Brettin T."/>
            <person name="Bruce D."/>
            <person name="Han C."/>
            <person name="Schmutz J."/>
            <person name="Larimer F."/>
            <person name="Land M."/>
            <person name="Hauser L."/>
            <person name="Kyrpides N."/>
            <person name="Mikhailova N."/>
            <person name="Shelobolina E."/>
            <person name="Aklujkar M."/>
            <person name="Lovley D."/>
            <person name="Richardson P."/>
        </authorList>
    </citation>
    <scope>NUCLEOTIDE SEQUENCE [LARGE SCALE GENOMIC DNA]</scope>
    <source>
        <strain evidence="4 5">Rf4</strain>
    </source>
</reference>
<dbReference type="InterPro" id="IPR000160">
    <property type="entry name" value="GGDEF_dom"/>
</dbReference>
<dbReference type="Gene3D" id="3.30.70.270">
    <property type="match status" value="1"/>
</dbReference>
<gene>
    <name evidence="4" type="ordered locus">Gura_0327</name>
</gene>
<dbReference type="InterPro" id="IPR043128">
    <property type="entry name" value="Rev_trsase/Diguanyl_cyclase"/>
</dbReference>
<evidence type="ECO:0000313" key="4">
    <source>
        <dbReference type="EMBL" id="ABQ24543.1"/>
    </source>
</evidence>
<dbReference type="EC" id="2.7.7.65" evidence="1"/>
<dbReference type="RefSeq" id="WP_011937269.1">
    <property type="nucleotide sequence ID" value="NC_009483.1"/>
</dbReference>
<dbReference type="PROSITE" id="PS50887">
    <property type="entry name" value="GGDEF"/>
    <property type="match status" value="1"/>
</dbReference>
<comment type="catalytic activity">
    <reaction evidence="2">
        <text>2 GTP = 3',3'-c-di-GMP + 2 diphosphate</text>
        <dbReference type="Rhea" id="RHEA:24898"/>
        <dbReference type="ChEBI" id="CHEBI:33019"/>
        <dbReference type="ChEBI" id="CHEBI:37565"/>
        <dbReference type="ChEBI" id="CHEBI:58805"/>
        <dbReference type="EC" id="2.7.7.65"/>
    </reaction>
</comment>
<dbReference type="PANTHER" id="PTHR45138:SF9">
    <property type="entry name" value="DIGUANYLATE CYCLASE DGCM-RELATED"/>
    <property type="match status" value="1"/>
</dbReference>
<dbReference type="GO" id="GO:0043709">
    <property type="term" value="P:cell adhesion involved in single-species biofilm formation"/>
    <property type="evidence" value="ECO:0007669"/>
    <property type="project" value="TreeGrafter"/>
</dbReference>
<keyword evidence="5" id="KW-1185">Reference proteome</keyword>
<dbReference type="CDD" id="cd01949">
    <property type="entry name" value="GGDEF"/>
    <property type="match status" value="1"/>
</dbReference>
<proteinExistence type="predicted"/>
<dbReference type="GO" id="GO:0005886">
    <property type="term" value="C:plasma membrane"/>
    <property type="evidence" value="ECO:0007669"/>
    <property type="project" value="TreeGrafter"/>
</dbReference>
<dbReference type="Pfam" id="PF00990">
    <property type="entry name" value="GGDEF"/>
    <property type="match status" value="1"/>
</dbReference>
<dbReference type="AlphaFoldDB" id="A5GD09"/>
<dbReference type="SUPFAM" id="SSF55073">
    <property type="entry name" value="Nucleotide cyclase"/>
    <property type="match status" value="1"/>
</dbReference>
<dbReference type="NCBIfam" id="TIGR00254">
    <property type="entry name" value="GGDEF"/>
    <property type="match status" value="1"/>
</dbReference>
<dbReference type="KEGG" id="gur:Gura_0327"/>
<sequence length="295" mass="32760">MDLHDEQLLQYLTDTLAAMLKGVMPESLPAEGFSDPALNSLCRNITALIQSIVEAQSFIAALSEGKLEIYPPHRNHLIAPFKQLHANLLHLTWQTQQIAAGDLNQQVDFLGAFSGAFNSLIASLREKKLAEDKLRYVSNHDALTNLYNRGFFSEEMARLEQSRRFPISILVADVDGLKNINDTLGHSAGDHFIQLAAQELKKGVRSEDILARIGGDEFAVLLPDTDALAADKVVRRIRESRAGFIWKHESWTVNISIGVATAERKGPLSDLLILADKRMYEDKSARKKKAGITCT</sequence>
<dbReference type="GO" id="GO:1902201">
    <property type="term" value="P:negative regulation of bacterial-type flagellum-dependent cell motility"/>
    <property type="evidence" value="ECO:0007669"/>
    <property type="project" value="TreeGrafter"/>
</dbReference>
<dbReference type="SMART" id="SM00267">
    <property type="entry name" value="GGDEF"/>
    <property type="match status" value="1"/>
</dbReference>
<evidence type="ECO:0000313" key="5">
    <source>
        <dbReference type="Proteomes" id="UP000006695"/>
    </source>
</evidence>
<dbReference type="CDD" id="cd06225">
    <property type="entry name" value="HAMP"/>
    <property type="match status" value="1"/>
</dbReference>
<evidence type="ECO:0000256" key="2">
    <source>
        <dbReference type="ARBA" id="ARBA00034247"/>
    </source>
</evidence>
<dbReference type="GO" id="GO:0052621">
    <property type="term" value="F:diguanylate cyclase activity"/>
    <property type="evidence" value="ECO:0007669"/>
    <property type="project" value="UniProtKB-EC"/>
</dbReference>
<dbReference type="InterPro" id="IPR050469">
    <property type="entry name" value="Diguanylate_Cyclase"/>
</dbReference>
<protein>
    <recommendedName>
        <fullName evidence="1">diguanylate cyclase</fullName>
        <ecNumber evidence="1">2.7.7.65</ecNumber>
    </recommendedName>
</protein>
<dbReference type="InterPro" id="IPR029787">
    <property type="entry name" value="Nucleotide_cyclase"/>
</dbReference>
<evidence type="ECO:0000256" key="1">
    <source>
        <dbReference type="ARBA" id="ARBA00012528"/>
    </source>
</evidence>
<dbReference type="STRING" id="351605.Gura_0327"/>
<organism evidence="4 5">
    <name type="scientific">Geotalea uraniireducens (strain Rf4)</name>
    <name type="common">Geobacter uraniireducens</name>
    <dbReference type="NCBI Taxonomy" id="351605"/>
    <lineage>
        <taxon>Bacteria</taxon>
        <taxon>Pseudomonadati</taxon>
        <taxon>Thermodesulfobacteriota</taxon>
        <taxon>Desulfuromonadia</taxon>
        <taxon>Geobacterales</taxon>
        <taxon>Geobacteraceae</taxon>
        <taxon>Geotalea</taxon>
    </lineage>
</organism>
<name>A5GD09_GEOUR</name>
<evidence type="ECO:0000259" key="3">
    <source>
        <dbReference type="PROSITE" id="PS50887"/>
    </source>
</evidence>
<dbReference type="Proteomes" id="UP000006695">
    <property type="component" value="Chromosome"/>
</dbReference>
<dbReference type="EMBL" id="CP000698">
    <property type="protein sequence ID" value="ABQ24543.1"/>
    <property type="molecule type" value="Genomic_DNA"/>
</dbReference>
<feature type="domain" description="GGDEF" evidence="3">
    <location>
        <begin position="165"/>
        <end position="295"/>
    </location>
</feature>